<evidence type="ECO:0000313" key="2">
    <source>
        <dbReference type="EMBL" id="MDA1385590.1"/>
    </source>
</evidence>
<dbReference type="Proteomes" id="UP001183604">
    <property type="component" value="Unassembled WGS sequence"/>
</dbReference>
<evidence type="ECO:0000313" key="5">
    <source>
        <dbReference type="Proteomes" id="UP001183604"/>
    </source>
</evidence>
<comment type="caution">
    <text evidence="2">The sequence shown here is derived from an EMBL/GenBank/DDBJ whole genome shotgun (WGS) entry which is preliminary data.</text>
</comment>
<evidence type="ECO:0000313" key="3">
    <source>
        <dbReference type="EMBL" id="MDR7339573.1"/>
    </source>
</evidence>
<proteinExistence type="predicted"/>
<dbReference type="PROSITE" id="PS51257">
    <property type="entry name" value="PROKAR_LIPOPROTEIN"/>
    <property type="match status" value="1"/>
</dbReference>
<feature type="chain" id="PRO_5040772046" evidence="1">
    <location>
        <begin position="20"/>
        <end position="394"/>
    </location>
</feature>
<accession>A0A9X3SUJ0</accession>
<dbReference type="AlphaFoldDB" id="A0A9X3SUJ0"/>
<keyword evidence="1" id="KW-0732">Signal</keyword>
<dbReference type="Proteomes" id="UP001145799">
    <property type="component" value="Unassembled WGS sequence"/>
</dbReference>
<dbReference type="EMBL" id="JAVDYD010000001">
    <property type="protein sequence ID" value="MDR7339573.1"/>
    <property type="molecule type" value="Genomic_DNA"/>
</dbReference>
<keyword evidence="5" id="KW-1185">Reference proteome</keyword>
<name>A0A9X3SUJ0_9ACTN</name>
<feature type="signal peptide" evidence="1">
    <location>
        <begin position="1"/>
        <end position="19"/>
    </location>
</feature>
<sequence>MLRKTRAVCALAAALALTAACTDDPKDDAEGAGEVFEEPRLVDMVNESNRLLYELESAENRIIQACLEEDGLTVHDQLWFSATEPEEQEALFGADDWGNWLPPVEEAQKYGLGDWRFTDEGMNSALAEEYAEFKGYEIDADSPEAGGGSNLPDNSAFEALSPEDQYAWYVGYFGEAAAAQEWGYLVGEEAADTGGGDDGEIDLGDDFAYVQPEPGGCQREMIDALYGDALQRVDTPEGEEYRESTWSWRPLNPVDDLAAYEEFDLLYEERLTGVQGELVTCLAERGHPGWEFGEEGSLPTTDYFMELYEGSADVHDHPDLPDDAPTDFEGKMAFEIAFAVDLAECGDETGYRETAAQAWGDTQEEYYLSIETQVYAWQEEVRGILTKAQEVLES</sequence>
<dbReference type="EMBL" id="JAPZVQ010000005">
    <property type="protein sequence ID" value="MDA1385590.1"/>
    <property type="molecule type" value="Genomic_DNA"/>
</dbReference>
<evidence type="ECO:0000313" key="4">
    <source>
        <dbReference type="Proteomes" id="UP001145799"/>
    </source>
</evidence>
<reference evidence="3 5" key="2">
    <citation type="submission" date="2023-07" db="EMBL/GenBank/DDBJ databases">
        <title>Sequencing the genomes of 1000 actinobacteria strains.</title>
        <authorList>
            <person name="Klenk H.-P."/>
        </authorList>
    </citation>
    <scope>NUCLEOTIDE SEQUENCE [LARGE SCALE GENOMIC DNA]</scope>
    <source>
        <strain evidence="3 5">DSM 44724</strain>
    </source>
</reference>
<organism evidence="2 4">
    <name type="scientific">Glycomyces lechevalierae</name>
    <dbReference type="NCBI Taxonomy" id="256034"/>
    <lineage>
        <taxon>Bacteria</taxon>
        <taxon>Bacillati</taxon>
        <taxon>Actinomycetota</taxon>
        <taxon>Actinomycetes</taxon>
        <taxon>Glycomycetales</taxon>
        <taxon>Glycomycetaceae</taxon>
        <taxon>Glycomyces</taxon>
    </lineage>
</organism>
<gene>
    <name evidence="3" type="ORF">J2S69_003292</name>
    <name evidence="2" type="ORF">O2L01_11400</name>
</gene>
<reference evidence="2" key="1">
    <citation type="submission" date="2022-12" db="EMBL/GenBank/DDBJ databases">
        <title>Gycomyces niveus sp.nov., a novel actinomycete isolated from soil in Shouguang.</title>
        <authorList>
            <person name="Yang X."/>
        </authorList>
    </citation>
    <scope>NUCLEOTIDE SEQUENCE</scope>
    <source>
        <strain evidence="2">DSM 44724</strain>
    </source>
</reference>
<dbReference type="RefSeq" id="WP_270122050.1">
    <property type="nucleotide sequence ID" value="NZ_BAAAOM010000004.1"/>
</dbReference>
<protein>
    <submittedName>
        <fullName evidence="2">Uncharacterized protein</fullName>
    </submittedName>
</protein>
<evidence type="ECO:0000256" key="1">
    <source>
        <dbReference type="SAM" id="SignalP"/>
    </source>
</evidence>